<dbReference type="AlphaFoldDB" id="A0A067ST41"/>
<protein>
    <submittedName>
        <fullName evidence="1">Uncharacterized protein</fullName>
    </submittedName>
</protein>
<dbReference type="OrthoDB" id="3246270at2759"/>
<dbReference type="Proteomes" id="UP000027222">
    <property type="component" value="Unassembled WGS sequence"/>
</dbReference>
<dbReference type="EMBL" id="KL142384">
    <property type="protein sequence ID" value="KDR74110.1"/>
    <property type="molecule type" value="Genomic_DNA"/>
</dbReference>
<sequence length="206" mass="22871">MAGYVPTTCLCSSSYKWRPKGVASQMESFVLGPVDHNSPDSLHKRHCDKAYPVVDFISGYRFWALSFDDNRVAYAILAYDRNNKLLGQETKNGACYITSITIQNDQVNFIGQSNSSVTCTTDELYNLTIASTPDPSVPLVTTADANAQPSPPDGLEYIYFNGDEAAYPVLRYSGITYWALSYVDNCQRTEPAILLKLSLMAQQFNS</sequence>
<dbReference type="HOGENOM" id="CLU_1332010_0_0_1"/>
<reference evidence="2" key="1">
    <citation type="journal article" date="2014" name="Proc. Natl. Acad. Sci. U.S.A.">
        <title>Extensive sampling of basidiomycete genomes demonstrates inadequacy of the white-rot/brown-rot paradigm for wood decay fungi.</title>
        <authorList>
            <person name="Riley R."/>
            <person name="Salamov A.A."/>
            <person name="Brown D.W."/>
            <person name="Nagy L.G."/>
            <person name="Floudas D."/>
            <person name="Held B.W."/>
            <person name="Levasseur A."/>
            <person name="Lombard V."/>
            <person name="Morin E."/>
            <person name="Otillar R."/>
            <person name="Lindquist E.A."/>
            <person name="Sun H."/>
            <person name="LaButti K.M."/>
            <person name="Schmutz J."/>
            <person name="Jabbour D."/>
            <person name="Luo H."/>
            <person name="Baker S.E."/>
            <person name="Pisabarro A.G."/>
            <person name="Walton J.D."/>
            <person name="Blanchette R.A."/>
            <person name="Henrissat B."/>
            <person name="Martin F."/>
            <person name="Cullen D."/>
            <person name="Hibbett D.S."/>
            <person name="Grigoriev I.V."/>
        </authorList>
    </citation>
    <scope>NUCLEOTIDE SEQUENCE [LARGE SCALE GENOMIC DNA]</scope>
    <source>
        <strain evidence="2">CBS 339.88</strain>
    </source>
</reference>
<evidence type="ECO:0000313" key="1">
    <source>
        <dbReference type="EMBL" id="KDR74110.1"/>
    </source>
</evidence>
<name>A0A067ST41_GALM3</name>
<gene>
    <name evidence="1" type="ORF">GALMADRAFT_603806</name>
</gene>
<organism evidence="1 2">
    <name type="scientific">Galerina marginata (strain CBS 339.88)</name>
    <dbReference type="NCBI Taxonomy" id="685588"/>
    <lineage>
        <taxon>Eukaryota</taxon>
        <taxon>Fungi</taxon>
        <taxon>Dikarya</taxon>
        <taxon>Basidiomycota</taxon>
        <taxon>Agaricomycotina</taxon>
        <taxon>Agaricomycetes</taxon>
        <taxon>Agaricomycetidae</taxon>
        <taxon>Agaricales</taxon>
        <taxon>Agaricineae</taxon>
        <taxon>Strophariaceae</taxon>
        <taxon>Galerina</taxon>
    </lineage>
</organism>
<accession>A0A067ST41</accession>
<proteinExistence type="predicted"/>
<evidence type="ECO:0000313" key="2">
    <source>
        <dbReference type="Proteomes" id="UP000027222"/>
    </source>
</evidence>
<keyword evidence="2" id="KW-1185">Reference proteome</keyword>